<evidence type="ECO:0000259" key="15">
    <source>
        <dbReference type="Pfam" id="PF13243"/>
    </source>
</evidence>
<evidence type="ECO:0000256" key="1">
    <source>
        <dbReference type="ARBA" id="ARBA00004406"/>
    </source>
</evidence>
<evidence type="ECO:0000256" key="4">
    <source>
        <dbReference type="ARBA" id="ARBA00022516"/>
    </source>
</evidence>
<organism evidence="17 18">
    <name type="scientific">Pichia membranifaciens NRRL Y-2026</name>
    <dbReference type="NCBI Taxonomy" id="763406"/>
    <lineage>
        <taxon>Eukaryota</taxon>
        <taxon>Fungi</taxon>
        <taxon>Dikarya</taxon>
        <taxon>Ascomycota</taxon>
        <taxon>Saccharomycotina</taxon>
        <taxon>Pichiomycetes</taxon>
        <taxon>Pichiales</taxon>
        <taxon>Pichiaceae</taxon>
        <taxon>Pichia</taxon>
    </lineage>
</organism>
<comment type="similarity">
    <text evidence="3 14">Belongs to the terpene cyclase/mutase family.</text>
</comment>
<dbReference type="InterPro" id="IPR032696">
    <property type="entry name" value="SQ_cyclase_C"/>
</dbReference>
<dbReference type="InterPro" id="IPR002365">
    <property type="entry name" value="Terpene_synthase_CS"/>
</dbReference>
<keyword evidence="18" id="KW-1185">Reference proteome</keyword>
<dbReference type="EC" id="5.4.99.-" evidence="14"/>
<dbReference type="NCBIfam" id="TIGR01787">
    <property type="entry name" value="squalene_cyclas"/>
    <property type="match status" value="1"/>
</dbReference>
<dbReference type="Gene3D" id="1.50.10.20">
    <property type="match status" value="2"/>
</dbReference>
<dbReference type="GO" id="GO:0006696">
    <property type="term" value="P:ergosterol biosynthetic process"/>
    <property type="evidence" value="ECO:0007669"/>
    <property type="project" value="EnsemblFungi"/>
</dbReference>
<evidence type="ECO:0000256" key="7">
    <source>
        <dbReference type="ARBA" id="ARBA00022824"/>
    </source>
</evidence>
<feature type="domain" description="Squalene cyclase C-terminal" evidence="15">
    <location>
        <begin position="382"/>
        <end position="716"/>
    </location>
</feature>
<dbReference type="RefSeq" id="XP_019017724.1">
    <property type="nucleotide sequence ID" value="XM_019161216.1"/>
</dbReference>
<name>A0A1E3NKG7_9ASCO</name>
<evidence type="ECO:0000256" key="11">
    <source>
        <dbReference type="ARBA" id="ARBA00023235"/>
    </source>
</evidence>
<dbReference type="CDD" id="cd02892">
    <property type="entry name" value="SQCY_1"/>
    <property type="match status" value="1"/>
</dbReference>
<sequence length="726" mass="82814">MQYSDTIGIPKTDSSRWRLRTTKLGAQKWEYLQSEEESKHDPQDNLTKYLLDDPAFVPPQITPNPRTVFETTKNAALFFQGVQDKSSGTWPVLYKGPMFMAIGYVACAYFTKMPIPDHEKKEIIRYLVNTAHPVDGGWGLHEIDKSTCFGTTINYVILRILGLPKEHPVCVKARNTLHKLGGAIGNPHWGKAWLAVLNLYKWEGVNPAPTELFALPYWTPIHPMKWWVHTRAIYIPLGYLSSAKIQCELDPLLEEIRSELFTQPFDKIKFADNRNKVCGVDLYYPHTALLNILNNCMVAYEKYLRPKWLLDYSNKKAYDLIIKELENTEHLGIAPVSAAFETIVLYIVQGAKGADYLRSFNRMKETLFLGKQGMTVMGTNGSQVWDCAFFIQYYFVAGLADLPEYHDAIVRSFEFLIRSQFDTDCAKGSFRDKRLGAWPFSTKEQGYTVSDCTAEAIKAILMVMNSKSFKDVYNLYDLSKLNDAIDVLLGLQNVGNFEFGSFSTYEKIKATPMLELINPAEVFGNIMVEYPYVECTDSSVLGLAYFHKNSNYRSQEIKTAIKRATDYIIHCQRPDGSWYGCWGICFTYAGMFALEALAEIDLNYSNSDTVRKGCDFLVSRQLPDGGWGESMKSCETHTYVSTQESLIVQTAWALIGLLLADYPDKPVLRRAVDLLVERQQRTGEWEFEYVEGVFNHSCAIEYPNYKFLFPIKALGLFVQKYGDESI</sequence>
<evidence type="ECO:0000256" key="8">
    <source>
        <dbReference type="ARBA" id="ARBA00022955"/>
    </source>
</evidence>
<keyword evidence="5" id="KW-0551">Lipid droplet</keyword>
<dbReference type="PROSITE" id="PS01074">
    <property type="entry name" value="TERPENE_SYNTHASES"/>
    <property type="match status" value="1"/>
</dbReference>
<dbReference type="PANTHER" id="PTHR11764">
    <property type="entry name" value="TERPENE CYCLASE/MUTASE FAMILY MEMBER"/>
    <property type="match status" value="1"/>
</dbReference>
<dbReference type="Gene3D" id="6.20.120.20">
    <property type="match status" value="1"/>
</dbReference>
<dbReference type="SFLD" id="SFLDG01016">
    <property type="entry name" value="Prenyltransferase_Like_2"/>
    <property type="match status" value="1"/>
</dbReference>
<dbReference type="EMBL" id="KV454003">
    <property type="protein sequence ID" value="ODQ46611.1"/>
    <property type="molecule type" value="Genomic_DNA"/>
</dbReference>
<dbReference type="InterPro" id="IPR008930">
    <property type="entry name" value="Terpenoid_cyclase/PrenylTrfase"/>
</dbReference>
<accession>A0A1E3NKG7</accession>
<evidence type="ECO:0000256" key="5">
    <source>
        <dbReference type="ARBA" id="ARBA00022677"/>
    </source>
</evidence>
<evidence type="ECO:0000313" key="18">
    <source>
        <dbReference type="Proteomes" id="UP000094455"/>
    </source>
</evidence>
<keyword evidence="7" id="KW-0256">Endoplasmic reticulum</keyword>
<proteinExistence type="inferred from homology"/>
<comment type="subcellular location">
    <subcellularLocation>
        <location evidence="1">Endoplasmic reticulum membrane</location>
        <topology evidence="1">Peripheral membrane protein</topology>
    </subcellularLocation>
    <subcellularLocation>
        <location evidence="2">Lipid droplet</location>
    </subcellularLocation>
</comment>
<dbReference type="InterPro" id="IPR018333">
    <property type="entry name" value="Squalene_cyclase"/>
</dbReference>
<comment type="pathway">
    <text evidence="13">Terpene metabolism; lanosterol biosynthesis; lanosterol from farnesyl diphosphate: step 3/3.</text>
</comment>
<protein>
    <recommendedName>
        <fullName evidence="14">Terpene cyclase/mutase family member</fullName>
        <ecNumber evidence="14">5.4.99.-</ecNumber>
    </recommendedName>
</protein>
<keyword evidence="6" id="KW-0677">Repeat</keyword>
<evidence type="ECO:0000256" key="13">
    <source>
        <dbReference type="ARBA" id="ARBA00060682"/>
    </source>
</evidence>
<dbReference type="GO" id="GO:0016104">
    <property type="term" value="P:triterpenoid biosynthetic process"/>
    <property type="evidence" value="ECO:0007669"/>
    <property type="project" value="InterPro"/>
</dbReference>
<dbReference type="STRING" id="763406.A0A1E3NKG7"/>
<dbReference type="FunFam" id="1.50.10.20:FF:000003">
    <property type="entry name" value="Terpene cyclase/mutase family member"/>
    <property type="match status" value="1"/>
</dbReference>
<feature type="domain" description="Squalene cyclase N-terminal" evidence="16">
    <location>
        <begin position="84"/>
        <end position="352"/>
    </location>
</feature>
<evidence type="ECO:0000256" key="10">
    <source>
        <dbReference type="ARBA" id="ARBA00023136"/>
    </source>
</evidence>
<dbReference type="PANTHER" id="PTHR11764:SF20">
    <property type="entry name" value="LANOSTEROL SYNTHASE"/>
    <property type="match status" value="1"/>
</dbReference>
<dbReference type="FunFam" id="1.50.10.20:FF:000027">
    <property type="entry name" value="Terpene cyclase/mutase family member"/>
    <property type="match status" value="1"/>
</dbReference>
<dbReference type="GO" id="GO:0000250">
    <property type="term" value="F:lanosterol synthase activity"/>
    <property type="evidence" value="ECO:0007669"/>
    <property type="project" value="UniProtKB-EC"/>
</dbReference>
<gene>
    <name evidence="17" type="ORF">PICMEDRAFT_16461</name>
</gene>
<evidence type="ECO:0000256" key="2">
    <source>
        <dbReference type="ARBA" id="ARBA00004502"/>
    </source>
</evidence>
<keyword evidence="8" id="KW-0752">Steroid biosynthesis</keyword>
<dbReference type="GeneID" id="30177903"/>
<dbReference type="OrthoDB" id="21502at2759"/>
<comment type="catalytic activity">
    <reaction evidence="12">
        <text>(S)-2,3-epoxysqualene = lanosterol</text>
        <dbReference type="Rhea" id="RHEA:14621"/>
        <dbReference type="ChEBI" id="CHEBI:15441"/>
        <dbReference type="ChEBI" id="CHEBI:16521"/>
        <dbReference type="EC" id="5.4.99.7"/>
    </reaction>
    <physiologicalReaction direction="left-to-right" evidence="12">
        <dbReference type="Rhea" id="RHEA:14622"/>
    </physiologicalReaction>
</comment>
<dbReference type="AlphaFoldDB" id="A0A1E3NKG7"/>
<keyword evidence="10" id="KW-0472">Membrane</keyword>
<keyword evidence="9" id="KW-0443">Lipid metabolism</keyword>
<dbReference type="Pfam" id="PF13249">
    <property type="entry name" value="SQHop_cyclase_N"/>
    <property type="match status" value="1"/>
</dbReference>
<evidence type="ECO:0000256" key="3">
    <source>
        <dbReference type="ARBA" id="ARBA00009755"/>
    </source>
</evidence>
<dbReference type="GO" id="GO:0005789">
    <property type="term" value="C:endoplasmic reticulum membrane"/>
    <property type="evidence" value="ECO:0007669"/>
    <property type="project" value="UniProtKB-SubCell"/>
</dbReference>
<keyword evidence="4" id="KW-0444">Lipid biosynthesis</keyword>
<dbReference type="Pfam" id="PF13243">
    <property type="entry name" value="SQHop_cyclase_C"/>
    <property type="match status" value="1"/>
</dbReference>
<evidence type="ECO:0000259" key="16">
    <source>
        <dbReference type="Pfam" id="PF13249"/>
    </source>
</evidence>
<evidence type="ECO:0000256" key="9">
    <source>
        <dbReference type="ARBA" id="ARBA00023098"/>
    </source>
</evidence>
<dbReference type="InterPro" id="IPR032697">
    <property type="entry name" value="SQ_cyclase_N"/>
</dbReference>
<reference evidence="17 18" key="1">
    <citation type="journal article" date="2016" name="Proc. Natl. Acad. Sci. U.S.A.">
        <title>Comparative genomics of biotechnologically important yeasts.</title>
        <authorList>
            <person name="Riley R."/>
            <person name="Haridas S."/>
            <person name="Wolfe K.H."/>
            <person name="Lopes M.R."/>
            <person name="Hittinger C.T."/>
            <person name="Goeker M."/>
            <person name="Salamov A.A."/>
            <person name="Wisecaver J.H."/>
            <person name="Long T.M."/>
            <person name="Calvey C.H."/>
            <person name="Aerts A.L."/>
            <person name="Barry K.W."/>
            <person name="Choi C."/>
            <person name="Clum A."/>
            <person name="Coughlan A.Y."/>
            <person name="Deshpande S."/>
            <person name="Douglass A.P."/>
            <person name="Hanson S.J."/>
            <person name="Klenk H.-P."/>
            <person name="LaButti K.M."/>
            <person name="Lapidus A."/>
            <person name="Lindquist E.A."/>
            <person name="Lipzen A.M."/>
            <person name="Meier-Kolthoff J.P."/>
            <person name="Ohm R.A."/>
            <person name="Otillar R.P."/>
            <person name="Pangilinan J.L."/>
            <person name="Peng Y."/>
            <person name="Rokas A."/>
            <person name="Rosa C.A."/>
            <person name="Scheuner C."/>
            <person name="Sibirny A.A."/>
            <person name="Slot J.C."/>
            <person name="Stielow J.B."/>
            <person name="Sun H."/>
            <person name="Kurtzman C.P."/>
            <person name="Blackwell M."/>
            <person name="Grigoriev I.V."/>
            <person name="Jeffries T.W."/>
        </authorList>
    </citation>
    <scope>NUCLEOTIDE SEQUENCE [LARGE SCALE GENOMIC DNA]</scope>
    <source>
        <strain evidence="17 18">NRRL Y-2026</strain>
    </source>
</reference>
<dbReference type="SUPFAM" id="SSF48239">
    <property type="entry name" value="Terpenoid cyclases/Protein prenyltransferases"/>
    <property type="match status" value="2"/>
</dbReference>
<evidence type="ECO:0000256" key="14">
    <source>
        <dbReference type="RuleBase" id="RU362003"/>
    </source>
</evidence>
<dbReference type="GO" id="GO:0005811">
    <property type="term" value="C:lipid droplet"/>
    <property type="evidence" value="ECO:0007669"/>
    <property type="project" value="UniProtKB-SubCell"/>
</dbReference>
<keyword evidence="11 14" id="KW-0413">Isomerase</keyword>
<evidence type="ECO:0000256" key="6">
    <source>
        <dbReference type="ARBA" id="ARBA00022737"/>
    </source>
</evidence>
<evidence type="ECO:0000256" key="12">
    <source>
        <dbReference type="ARBA" id="ARBA00051240"/>
    </source>
</evidence>
<dbReference type="Proteomes" id="UP000094455">
    <property type="component" value="Unassembled WGS sequence"/>
</dbReference>
<evidence type="ECO:0000313" key="17">
    <source>
        <dbReference type="EMBL" id="ODQ46611.1"/>
    </source>
</evidence>